<evidence type="ECO:0000313" key="6">
    <source>
        <dbReference type="Proteomes" id="UP000676325"/>
    </source>
</evidence>
<evidence type="ECO:0000256" key="4">
    <source>
        <dbReference type="RuleBase" id="RU363071"/>
    </source>
</evidence>
<dbReference type="Proteomes" id="UP000676325">
    <property type="component" value="Unassembled WGS sequence"/>
</dbReference>
<feature type="binding site" evidence="3">
    <location>
        <begin position="216"/>
        <end position="217"/>
    </location>
    <ligand>
        <name>phosphoenolpyruvate</name>
        <dbReference type="ChEBI" id="CHEBI:58702"/>
    </ligand>
</feature>
<proteinExistence type="inferred from homology"/>
<keyword evidence="3" id="KW-0464">Manganese</keyword>
<feature type="binding site" evidence="3">
    <location>
        <position position="270"/>
    </location>
    <ligand>
        <name>phosphoenolpyruvate</name>
        <dbReference type="ChEBI" id="CHEBI:58702"/>
    </ligand>
</feature>
<feature type="binding site" evidence="3">
    <location>
        <position position="372"/>
    </location>
    <ligand>
        <name>Mn(2+)</name>
        <dbReference type="ChEBI" id="CHEBI:29035"/>
    </ligand>
</feature>
<dbReference type="InterPro" id="IPR013785">
    <property type="entry name" value="Aldolase_TIM"/>
</dbReference>
<comment type="catalytic activity">
    <reaction evidence="4">
        <text>D-erythrose 4-phosphate + phosphoenolpyruvate + H2O = 7-phospho-2-dehydro-3-deoxy-D-arabino-heptonate + phosphate</text>
        <dbReference type="Rhea" id="RHEA:14717"/>
        <dbReference type="ChEBI" id="CHEBI:15377"/>
        <dbReference type="ChEBI" id="CHEBI:16897"/>
        <dbReference type="ChEBI" id="CHEBI:43474"/>
        <dbReference type="ChEBI" id="CHEBI:58394"/>
        <dbReference type="ChEBI" id="CHEBI:58702"/>
        <dbReference type="EC" id="2.5.1.54"/>
    </reaction>
</comment>
<evidence type="ECO:0000256" key="2">
    <source>
        <dbReference type="ARBA" id="ARBA00022679"/>
    </source>
</evidence>
<reference evidence="5" key="1">
    <citation type="submission" date="2021-04" db="EMBL/GenBank/DDBJ databases">
        <title>Genome based classification of Actinospica acidithermotolerans sp. nov., an actinobacterium isolated from an Indonesian hot spring.</title>
        <authorList>
            <person name="Kusuma A.B."/>
            <person name="Putra K.E."/>
            <person name="Nafisah S."/>
            <person name="Loh J."/>
            <person name="Nouioui I."/>
            <person name="Goodfellow M."/>
        </authorList>
    </citation>
    <scope>NUCLEOTIDE SEQUENCE</scope>
    <source>
        <strain evidence="5">MGRD01-02</strain>
    </source>
</reference>
<feature type="binding site" evidence="3">
    <location>
        <position position="67"/>
    </location>
    <ligand>
        <name>Mn(2+)</name>
        <dbReference type="ChEBI" id="CHEBI:29035"/>
    </ligand>
</feature>
<dbReference type="SUPFAM" id="SSF51569">
    <property type="entry name" value="Aldolase"/>
    <property type="match status" value="1"/>
</dbReference>
<keyword evidence="3" id="KW-0170">Cobalt</keyword>
<protein>
    <recommendedName>
        <fullName evidence="4">Phospho-2-dehydro-3-deoxyheptonate aldolase</fullName>
        <ecNumber evidence="4">2.5.1.54</ecNumber>
    </recommendedName>
</protein>
<dbReference type="AlphaFoldDB" id="A0A941INU4"/>
<evidence type="ECO:0000256" key="1">
    <source>
        <dbReference type="ARBA" id="ARBA00008911"/>
    </source>
</evidence>
<name>A0A941INU4_9ACTN</name>
<evidence type="ECO:0000256" key="3">
    <source>
        <dbReference type="PIRSR" id="PIRSR602480-1"/>
    </source>
</evidence>
<dbReference type="GO" id="GO:0003849">
    <property type="term" value="F:3-deoxy-7-phosphoheptulonate synthase activity"/>
    <property type="evidence" value="ECO:0007669"/>
    <property type="project" value="UniProtKB-EC"/>
</dbReference>
<dbReference type="InterPro" id="IPR002480">
    <property type="entry name" value="DAHP_synth_2"/>
</dbReference>
<feature type="binding site" evidence="3">
    <location>
        <position position="239"/>
    </location>
    <ligand>
        <name>phosphoenolpyruvate</name>
        <dbReference type="ChEBI" id="CHEBI:58702"/>
    </ligand>
</feature>
<sequence length="389" mass="42676">MHHVLDEIRSAPARQQPDWADPARLDRVVEELHTRRPLVAAHDVRTLSSLLAAVAAGRALVVQAGDCAEDPQECGTADVSRKRALLDLLAGTMRMAAHKPVLRVGRIAGQYAKPRSKPHENVDGRSLPAYRGHMVNLPEPTAERREPDPERILDCYASADLIVNRLGWWGRREPLLDAAVWTSHEALLLDYECPMLRQTSAGGLLLTSTHWPWIGERTRQPEGAHVAMLSRVVNPVSCKLGPSTTPEEALELCALLDPHRTPGRLTFIARMGADAVADRLPPLVKAVRAAGHPVIWLSDPMHGNTLTTPDGFKTRYTETVIREVRGFQWAVGRAGGVAGGLHLETTPDEVTECVRDASEVERVGHKYTSLCDPRLNPVQAVQVAAAWQG</sequence>
<dbReference type="Pfam" id="PF01474">
    <property type="entry name" value="DAHP_synth_2"/>
    <property type="match status" value="2"/>
</dbReference>
<feature type="binding site" evidence="3">
    <location>
        <position position="106"/>
    </location>
    <ligand>
        <name>phosphoenolpyruvate</name>
        <dbReference type="ChEBI" id="CHEBI:58702"/>
    </ligand>
</feature>
<dbReference type="Gene3D" id="3.20.20.70">
    <property type="entry name" value="Aldolase class I"/>
    <property type="match status" value="1"/>
</dbReference>
<comment type="pathway">
    <text evidence="4">Metabolic intermediate biosynthesis; chorismate biosynthesis; chorismate from D-erythrose 4-phosphate and phosphoenolpyruvate: step 1/7.</text>
</comment>
<evidence type="ECO:0000313" key="5">
    <source>
        <dbReference type="EMBL" id="MBR7829826.1"/>
    </source>
</evidence>
<accession>A0A941INU4</accession>
<comment type="cofactor">
    <cofactor evidence="3">
        <name>Mn(2+)</name>
        <dbReference type="ChEBI" id="CHEBI:29035"/>
    </cofactor>
    <cofactor evidence="3">
        <name>Co(2+)</name>
        <dbReference type="ChEBI" id="CHEBI:48828"/>
    </cofactor>
    <cofactor evidence="3">
        <name>Cd(2+)</name>
        <dbReference type="ChEBI" id="CHEBI:48775"/>
    </cofactor>
    <text evidence="3">Binds 1 divalent cation per subunit. The enzyme is active with manganese, cobalt or cadmium ions.</text>
</comment>
<keyword evidence="2 4" id="KW-0808">Transferase</keyword>
<comment type="caution">
    <text evidence="5">The sequence shown here is derived from an EMBL/GenBank/DDBJ whole genome shotgun (WGS) entry which is preliminary data.</text>
</comment>
<keyword evidence="4" id="KW-0028">Amino-acid biosynthesis</keyword>
<dbReference type="GO" id="GO:0009073">
    <property type="term" value="P:aromatic amino acid family biosynthetic process"/>
    <property type="evidence" value="ECO:0007669"/>
    <property type="project" value="UniProtKB-KW"/>
</dbReference>
<feature type="binding site" evidence="3">
    <location>
        <position position="344"/>
    </location>
    <ligand>
        <name>Mn(2+)</name>
        <dbReference type="ChEBI" id="CHEBI:29035"/>
    </ligand>
</feature>
<dbReference type="EMBL" id="JAGSOH010000101">
    <property type="protein sequence ID" value="MBR7829826.1"/>
    <property type="molecule type" value="Genomic_DNA"/>
</dbReference>
<dbReference type="PANTHER" id="PTHR21337">
    <property type="entry name" value="PHOSPHO-2-DEHYDRO-3-DEOXYHEPTONATE ALDOLASE 1, 2"/>
    <property type="match status" value="1"/>
</dbReference>
<keyword evidence="3" id="KW-0104">Cadmium</keyword>
<dbReference type="RefSeq" id="WP_212520960.1">
    <property type="nucleotide sequence ID" value="NZ_JAGSOH010000101.1"/>
</dbReference>
<dbReference type="GO" id="GO:0008652">
    <property type="term" value="P:amino acid biosynthetic process"/>
    <property type="evidence" value="ECO:0007669"/>
    <property type="project" value="UniProtKB-KW"/>
</dbReference>
<keyword evidence="6" id="KW-1185">Reference proteome</keyword>
<organism evidence="5 6">
    <name type="scientific">Actinospica acidithermotolerans</name>
    <dbReference type="NCBI Taxonomy" id="2828514"/>
    <lineage>
        <taxon>Bacteria</taxon>
        <taxon>Bacillati</taxon>
        <taxon>Actinomycetota</taxon>
        <taxon>Actinomycetes</taxon>
        <taxon>Catenulisporales</taxon>
        <taxon>Actinospicaceae</taxon>
        <taxon>Actinospica</taxon>
    </lineage>
</organism>
<gene>
    <name evidence="5" type="ORF">KDK95_26210</name>
</gene>
<dbReference type="EC" id="2.5.1.54" evidence="4"/>
<dbReference type="PANTHER" id="PTHR21337:SF0">
    <property type="entry name" value="PHOSPHO-2-DEHYDRO-3-DEOXYHEPTONATE ALDOLASE"/>
    <property type="match status" value="1"/>
</dbReference>
<feature type="binding site" evidence="3">
    <location>
        <position position="302"/>
    </location>
    <ligand>
        <name>Mn(2+)</name>
        <dbReference type="ChEBI" id="CHEBI:29035"/>
    </ligand>
</feature>
<keyword evidence="4" id="KW-0057">Aromatic amino acid biosynthesis</keyword>
<comment type="similarity">
    <text evidence="1 4">Belongs to the class-II DAHP synthase family.</text>
</comment>